<dbReference type="RefSeq" id="WP_011681588.1">
    <property type="nucleotide sequence ID" value="NZ_CM002372.1"/>
</dbReference>
<comment type="caution">
    <text evidence="1">The sequence shown here is derived from an EMBL/GenBank/DDBJ whole genome shotgun (WGS) entry which is preliminary data.</text>
</comment>
<evidence type="ECO:0000313" key="1">
    <source>
        <dbReference type="EMBL" id="ETW88235.1"/>
    </source>
</evidence>
<organism evidence="1 2">
    <name type="scientific">Streptococcus thermophilus M17PTZA496</name>
    <dbReference type="NCBI Taxonomy" id="1433289"/>
    <lineage>
        <taxon>Bacteria</taxon>
        <taxon>Bacillati</taxon>
        <taxon>Bacillota</taxon>
        <taxon>Bacilli</taxon>
        <taxon>Lactobacillales</taxon>
        <taxon>Streptococcaceae</taxon>
        <taxon>Streptococcus</taxon>
    </lineage>
</organism>
<dbReference type="HOGENOM" id="CLU_2669664_0_0_9"/>
<gene>
    <name evidence="1" type="ORF">X841_09660</name>
</gene>
<sequence length="82" mass="9302">MSRYQLLVAHSYTEELEDEDSLELVEDDDELELDDLDENLVLLDDDYLVATLTCTLARLCVGCKNTIAKAKRIAGRVKAKIR</sequence>
<protein>
    <submittedName>
        <fullName evidence="1">Uncharacterized protein</fullName>
    </submittedName>
</protein>
<evidence type="ECO:0000313" key="2">
    <source>
        <dbReference type="Proteomes" id="UP000024559"/>
    </source>
</evidence>
<reference evidence="2" key="1">
    <citation type="submission" date="2013-12" db="EMBL/GenBank/DDBJ databases">
        <title>Genome sequences of Streptococcus thermophilus strains MTH17CL396 and M17PTZA496 isolated from Fontina cheese in Valle d'Aosta region (Italy).</title>
        <authorList>
            <person name="Treu L."/>
            <person name="Giacomini A."/>
            <person name="Corich V."/>
            <person name="Vendramin V."/>
            <person name="Bovo B."/>
        </authorList>
    </citation>
    <scope>NUCLEOTIDE SEQUENCE [LARGE SCALE GENOMIC DNA]</scope>
    <source>
        <strain evidence="2">M17PTZA496</strain>
    </source>
</reference>
<name>A0A0E2Q0T6_STRTR</name>
<dbReference type="EMBL" id="AZJT01000067">
    <property type="protein sequence ID" value="ETW88235.1"/>
    <property type="molecule type" value="Genomic_DNA"/>
</dbReference>
<dbReference type="Proteomes" id="UP000024559">
    <property type="component" value="Chromosome"/>
</dbReference>
<proteinExistence type="predicted"/>
<dbReference type="AlphaFoldDB" id="A0A0E2Q0T6"/>
<accession>A0A0E2Q0T6</accession>